<dbReference type="EMBL" id="CM047736">
    <property type="protein sequence ID" value="KAJ0052797.1"/>
    <property type="molecule type" value="Genomic_DNA"/>
</dbReference>
<reference evidence="2" key="1">
    <citation type="journal article" date="2023" name="G3 (Bethesda)">
        <title>Genome assembly and association tests identify interacting loci associated with vigor, precocity, and sex in interspecific pistachio rootstocks.</title>
        <authorList>
            <person name="Palmer W."/>
            <person name="Jacygrad E."/>
            <person name="Sagayaradj S."/>
            <person name="Cavanaugh K."/>
            <person name="Han R."/>
            <person name="Bertier L."/>
            <person name="Beede B."/>
            <person name="Kafkas S."/>
            <person name="Golino D."/>
            <person name="Preece J."/>
            <person name="Michelmore R."/>
        </authorList>
    </citation>
    <scope>NUCLEOTIDE SEQUENCE [LARGE SCALE GENOMIC DNA]</scope>
</reference>
<evidence type="ECO:0000313" key="1">
    <source>
        <dbReference type="EMBL" id="KAJ0052797.1"/>
    </source>
</evidence>
<gene>
    <name evidence="1" type="ORF">Pint_00077</name>
</gene>
<protein>
    <submittedName>
        <fullName evidence="1">Uncharacterized protein</fullName>
    </submittedName>
</protein>
<dbReference type="Proteomes" id="UP001163603">
    <property type="component" value="Chromosome 1"/>
</dbReference>
<name>A0ACC0ZKP5_9ROSI</name>
<organism evidence="1 2">
    <name type="scientific">Pistacia integerrima</name>
    <dbReference type="NCBI Taxonomy" id="434235"/>
    <lineage>
        <taxon>Eukaryota</taxon>
        <taxon>Viridiplantae</taxon>
        <taxon>Streptophyta</taxon>
        <taxon>Embryophyta</taxon>
        <taxon>Tracheophyta</taxon>
        <taxon>Spermatophyta</taxon>
        <taxon>Magnoliopsida</taxon>
        <taxon>eudicotyledons</taxon>
        <taxon>Gunneridae</taxon>
        <taxon>Pentapetalae</taxon>
        <taxon>rosids</taxon>
        <taxon>malvids</taxon>
        <taxon>Sapindales</taxon>
        <taxon>Anacardiaceae</taxon>
        <taxon>Pistacia</taxon>
    </lineage>
</organism>
<keyword evidence="2" id="KW-1185">Reference proteome</keyword>
<evidence type="ECO:0000313" key="2">
    <source>
        <dbReference type="Proteomes" id="UP001163603"/>
    </source>
</evidence>
<proteinExistence type="predicted"/>
<comment type="caution">
    <text evidence="1">The sequence shown here is derived from an EMBL/GenBank/DDBJ whole genome shotgun (WGS) entry which is preliminary data.</text>
</comment>
<accession>A0ACC0ZKP5</accession>
<sequence length="458" mass="50957">MDGRLFEAARTGNVSLLHQLLLENPLILVDCELVSPHENPLHIATKAGQLAFVQQILKQSPGFVRQSNQDGFRPLDIASAIGYVDIVKEITTCHRHVCRLRGREGRTCLHYAAINERVEIIDELLTTCSECVKDVTSLGETALHLALKYYKLEAFTNLVKWLEELGLEELVNSVDKDGNTILHLASVELLLKSSNISNILELNVRNSRGFTATDLLDNSPVDNPNDVRLKEILQFAGALGTETPHNTMINNPKLSTGVSKDWIKYFQFQMERDSPSDTRNALLVVAALIATVTFQAGMNPPSSFILDTPTANSTNTANSAPPPANTPTTRITPAVTSGLLAVFASSGSLVTSNLFVFGNTLSLTASLSIIIYLTNRFPFQRELQIAIFSMIFTYGCAVHYIKPAGASKYILLGIALLLPFLFRWLPWWVRKFWKWLQYRRDQNNSKVAERRINSSSPL</sequence>